<keyword evidence="7" id="KW-1185">Reference proteome</keyword>
<reference evidence="6 7" key="1">
    <citation type="submission" date="2018-01" db="EMBL/GenBank/DDBJ databases">
        <title>Genome sequence of a Cantenovulum-like bacteria.</title>
        <authorList>
            <person name="Tan W.R."/>
            <person name="Lau N.-S."/>
            <person name="Go F."/>
            <person name="Amirul A.-A.A."/>
        </authorList>
    </citation>
    <scope>NUCLEOTIDE SEQUENCE [LARGE SCALE GENOMIC DNA]</scope>
    <source>
        <strain evidence="6 7">CCB-QB4</strain>
    </source>
</reference>
<evidence type="ECO:0000256" key="2">
    <source>
        <dbReference type="ARBA" id="ARBA00010742"/>
    </source>
</evidence>
<organism evidence="6 7">
    <name type="scientific">Saccharobesus litoralis</name>
    <dbReference type="NCBI Taxonomy" id="2172099"/>
    <lineage>
        <taxon>Bacteria</taxon>
        <taxon>Pseudomonadati</taxon>
        <taxon>Pseudomonadota</taxon>
        <taxon>Gammaproteobacteria</taxon>
        <taxon>Alteromonadales</taxon>
        <taxon>Alteromonadaceae</taxon>
        <taxon>Saccharobesus</taxon>
    </lineage>
</organism>
<dbReference type="Proteomes" id="UP000244441">
    <property type="component" value="Chromosome"/>
</dbReference>
<dbReference type="PANTHER" id="PTHR30024">
    <property type="entry name" value="ALIPHATIC SULFONATES-BINDING PROTEIN-RELATED"/>
    <property type="match status" value="1"/>
</dbReference>
<evidence type="ECO:0000256" key="3">
    <source>
        <dbReference type="ARBA" id="ARBA00022729"/>
    </source>
</evidence>
<evidence type="ECO:0000313" key="6">
    <source>
        <dbReference type="EMBL" id="AWB68830.1"/>
    </source>
</evidence>
<dbReference type="Pfam" id="PF09084">
    <property type="entry name" value="NMT1"/>
    <property type="match status" value="1"/>
</dbReference>
<dbReference type="InterPro" id="IPR015168">
    <property type="entry name" value="SsuA/THI5"/>
</dbReference>
<keyword evidence="3 4" id="KW-0732">Signal</keyword>
<feature type="signal peptide" evidence="4">
    <location>
        <begin position="1"/>
        <end position="24"/>
    </location>
</feature>
<dbReference type="Gene3D" id="3.40.190.10">
    <property type="entry name" value="Periplasmic binding protein-like II"/>
    <property type="match status" value="2"/>
</dbReference>
<dbReference type="EMBL" id="CP026604">
    <property type="protein sequence ID" value="AWB68830.1"/>
    <property type="molecule type" value="Genomic_DNA"/>
</dbReference>
<comment type="similarity">
    <text evidence="2">Belongs to the bacterial solute-binding protein SsuA/TauA family.</text>
</comment>
<feature type="domain" description="SsuA/THI5-like" evidence="5">
    <location>
        <begin position="43"/>
        <end position="244"/>
    </location>
</feature>
<dbReference type="GO" id="GO:0042597">
    <property type="term" value="C:periplasmic space"/>
    <property type="evidence" value="ECO:0007669"/>
    <property type="project" value="UniProtKB-SubCell"/>
</dbReference>
<evidence type="ECO:0000256" key="4">
    <source>
        <dbReference type="SAM" id="SignalP"/>
    </source>
</evidence>
<sequence length="315" mass="34584">MVTLNLTRSAIALFIILLSMLLSACSQAPQSIRIAINPWPGYEFIYLAEQQGYFKQQGLNIELVQIASLADGLRAFKAGQVDGMASTTVEVVHAAASSHRQITPILVADASFGGDIIVAQSDIKHVRELTGKRVGLELNSLGVLVLSLALAQHDLSLHDVQLINIEQLDGEQALDNKHIDAFVTYPPIATRLTSKYNTIFTSKQTPNQILDVVTVDASKIPNLAEFTQKFHAAWQLALDFTLANKNVAYQIMAQRQNISIADFQQTVENDLTIYNQSQQANALALVKENINFVCLSLAESQQVNLPCSQVINNIK</sequence>
<evidence type="ECO:0000259" key="5">
    <source>
        <dbReference type="Pfam" id="PF09084"/>
    </source>
</evidence>
<dbReference type="SUPFAM" id="SSF53850">
    <property type="entry name" value="Periplasmic binding protein-like II"/>
    <property type="match status" value="1"/>
</dbReference>
<protein>
    <submittedName>
        <fullName evidence="6">Nitrate ABC transporter</fullName>
    </submittedName>
</protein>
<dbReference type="AlphaFoldDB" id="A0A2S0VXI9"/>
<dbReference type="KEGG" id="cate:C2869_21575"/>
<evidence type="ECO:0000256" key="1">
    <source>
        <dbReference type="ARBA" id="ARBA00004418"/>
    </source>
</evidence>
<name>A0A2S0VXI9_9ALTE</name>
<accession>A0A2S0VXI9</accession>
<evidence type="ECO:0000313" key="7">
    <source>
        <dbReference type="Proteomes" id="UP000244441"/>
    </source>
</evidence>
<gene>
    <name evidence="6" type="ORF">C2869_21575</name>
</gene>
<feature type="chain" id="PRO_5015547856" evidence="4">
    <location>
        <begin position="25"/>
        <end position="315"/>
    </location>
</feature>
<comment type="subcellular location">
    <subcellularLocation>
        <location evidence="1">Periplasm</location>
    </subcellularLocation>
</comment>
<proteinExistence type="inferred from homology"/>
<dbReference type="PANTHER" id="PTHR30024:SF47">
    <property type="entry name" value="TAURINE-BINDING PERIPLASMIC PROTEIN"/>
    <property type="match status" value="1"/>
</dbReference>